<proteinExistence type="predicted"/>
<evidence type="ECO:0000313" key="2">
    <source>
        <dbReference type="Proteomes" id="UP000178092"/>
    </source>
</evidence>
<evidence type="ECO:0000313" key="1">
    <source>
        <dbReference type="EMBL" id="OHA67849.1"/>
    </source>
</evidence>
<gene>
    <name evidence="1" type="ORF">A3C04_02850</name>
</gene>
<dbReference type="Proteomes" id="UP000178092">
    <property type="component" value="Unassembled WGS sequence"/>
</dbReference>
<dbReference type="AlphaFoldDB" id="A0A1G2R639"/>
<protein>
    <submittedName>
        <fullName evidence="1">Uncharacterized protein</fullName>
    </submittedName>
</protein>
<sequence length="78" mass="8766">MALSLIRKKSTKSVSVPLTLEQIALSLGQLSPQELEVLEELIDPTFQKTILTRSKEITLLGKRKQTLSLEDLQKDFGK</sequence>
<reference evidence="1 2" key="1">
    <citation type="journal article" date="2016" name="Nat. Commun.">
        <title>Thousands of microbial genomes shed light on interconnected biogeochemical processes in an aquifer system.</title>
        <authorList>
            <person name="Anantharaman K."/>
            <person name="Brown C.T."/>
            <person name="Hug L.A."/>
            <person name="Sharon I."/>
            <person name="Castelle C.J."/>
            <person name="Probst A.J."/>
            <person name="Thomas B.C."/>
            <person name="Singh A."/>
            <person name="Wilkins M.J."/>
            <person name="Karaoz U."/>
            <person name="Brodie E.L."/>
            <person name="Williams K.H."/>
            <person name="Hubbard S.S."/>
            <person name="Banfield J.F."/>
        </authorList>
    </citation>
    <scope>NUCLEOTIDE SEQUENCE [LARGE SCALE GENOMIC DNA]</scope>
</reference>
<comment type="caution">
    <text evidence="1">The sequence shown here is derived from an EMBL/GenBank/DDBJ whole genome shotgun (WGS) entry which is preliminary data.</text>
</comment>
<organism evidence="1 2">
    <name type="scientific">Candidatus Wildermuthbacteria bacterium RIFCSPHIGHO2_02_FULL_45_25</name>
    <dbReference type="NCBI Taxonomy" id="1802450"/>
    <lineage>
        <taxon>Bacteria</taxon>
        <taxon>Candidatus Wildermuthiibacteriota</taxon>
    </lineage>
</organism>
<accession>A0A1G2R639</accession>
<name>A0A1G2R639_9BACT</name>
<dbReference type="EMBL" id="MHTV01000002">
    <property type="protein sequence ID" value="OHA67849.1"/>
    <property type="molecule type" value="Genomic_DNA"/>
</dbReference>